<dbReference type="PANTHER" id="PTHR43086:SF3">
    <property type="entry name" value="NADP-DEPENDENT 3-HYDROXY ACID DEHYDROGENASE YDFG"/>
    <property type="match status" value="1"/>
</dbReference>
<dbReference type="RefSeq" id="WP_160893787.1">
    <property type="nucleotide sequence ID" value="NZ_WUMU01000006.1"/>
</dbReference>
<dbReference type="PANTHER" id="PTHR43086">
    <property type="entry name" value="VERY-LONG-CHAIN 3-OXOOACYL-COA REDUCTASE"/>
    <property type="match status" value="1"/>
</dbReference>
<dbReference type="PRINTS" id="PR00081">
    <property type="entry name" value="GDHRDH"/>
</dbReference>
<evidence type="ECO:0000313" key="4">
    <source>
        <dbReference type="EMBL" id="MXN17948.1"/>
    </source>
</evidence>
<dbReference type="Gene3D" id="3.40.50.720">
    <property type="entry name" value="NAD(P)-binding Rossmann-like Domain"/>
    <property type="match status" value="1"/>
</dbReference>
<evidence type="ECO:0000256" key="3">
    <source>
        <dbReference type="RuleBase" id="RU000363"/>
    </source>
</evidence>
<accession>A0A6L7G364</accession>
<dbReference type="FunFam" id="3.40.50.720:FF:000047">
    <property type="entry name" value="NADP-dependent L-serine/L-allo-threonine dehydrogenase"/>
    <property type="match status" value="1"/>
</dbReference>
<evidence type="ECO:0000256" key="2">
    <source>
        <dbReference type="ARBA" id="ARBA00023002"/>
    </source>
</evidence>
<dbReference type="PRINTS" id="PR00080">
    <property type="entry name" value="SDRFAMILY"/>
</dbReference>
<sequence length="250" mass="26192">MSTPKQALVTGASRGIGAAVARRLVAEGMVVHGAARGAEALEALARDLGPAFRPCPVDVTDPQAVLDRLNGAEIDVLVNNAGSIASVRPLHEQTPEETRATVALNLTAPLLLIQALLPGMIARGRGHVINLTSTAARATFAGTTTYAAAKAGLEQACRVLRYDLAGTGVRITDLAPGRVETAFYLESFGGDQAQLTEGMYRHERPLHPEDIAAAIWSLLSLPSHATVAEMVLSPTDQAPGGHVYRRPPGS</sequence>
<keyword evidence="5" id="KW-1185">Reference proteome</keyword>
<dbReference type="SUPFAM" id="SSF51735">
    <property type="entry name" value="NAD(P)-binding Rossmann-fold domains"/>
    <property type="match status" value="1"/>
</dbReference>
<keyword evidence="2" id="KW-0560">Oxidoreductase</keyword>
<dbReference type="Pfam" id="PF00106">
    <property type="entry name" value="adh_short"/>
    <property type="match status" value="1"/>
</dbReference>
<protein>
    <submittedName>
        <fullName evidence="4">SDR family NAD(P)-dependent oxidoreductase</fullName>
    </submittedName>
</protein>
<dbReference type="Proteomes" id="UP000477911">
    <property type="component" value="Unassembled WGS sequence"/>
</dbReference>
<dbReference type="InterPro" id="IPR036291">
    <property type="entry name" value="NAD(P)-bd_dom_sf"/>
</dbReference>
<dbReference type="InterPro" id="IPR002347">
    <property type="entry name" value="SDR_fam"/>
</dbReference>
<comment type="caution">
    <text evidence="4">The sequence shown here is derived from an EMBL/GenBank/DDBJ whole genome shotgun (WGS) entry which is preliminary data.</text>
</comment>
<proteinExistence type="inferred from homology"/>
<dbReference type="AlphaFoldDB" id="A0A6L7G364"/>
<comment type="similarity">
    <text evidence="1 3">Belongs to the short-chain dehydrogenases/reductases (SDR) family.</text>
</comment>
<dbReference type="GO" id="GO:0016616">
    <property type="term" value="F:oxidoreductase activity, acting on the CH-OH group of donors, NAD or NADP as acceptor"/>
    <property type="evidence" value="ECO:0007669"/>
    <property type="project" value="UniProtKB-ARBA"/>
</dbReference>
<gene>
    <name evidence="4" type="ORF">GR170_08880</name>
</gene>
<evidence type="ECO:0000256" key="1">
    <source>
        <dbReference type="ARBA" id="ARBA00006484"/>
    </source>
</evidence>
<evidence type="ECO:0000313" key="5">
    <source>
        <dbReference type="Proteomes" id="UP000477911"/>
    </source>
</evidence>
<reference evidence="4 5" key="1">
    <citation type="submission" date="2019-12" db="EMBL/GenBank/DDBJ databases">
        <authorList>
            <person name="Li M."/>
        </authorList>
    </citation>
    <scope>NUCLEOTIDE SEQUENCE [LARGE SCALE GENOMIC DNA]</scope>
    <source>
        <strain evidence="4 5">GBMRC 2024</strain>
    </source>
</reference>
<organism evidence="4 5">
    <name type="scientific">Pseudooceanicola albus</name>
    <dbReference type="NCBI Taxonomy" id="2692189"/>
    <lineage>
        <taxon>Bacteria</taxon>
        <taxon>Pseudomonadati</taxon>
        <taxon>Pseudomonadota</taxon>
        <taxon>Alphaproteobacteria</taxon>
        <taxon>Rhodobacterales</taxon>
        <taxon>Paracoccaceae</taxon>
        <taxon>Pseudooceanicola</taxon>
    </lineage>
</organism>
<dbReference type="EMBL" id="WUMU01000006">
    <property type="protein sequence ID" value="MXN17948.1"/>
    <property type="molecule type" value="Genomic_DNA"/>
</dbReference>
<name>A0A6L7G364_9RHOB</name>